<keyword evidence="4 12" id="KW-0328">Glycosyltransferase</keyword>
<dbReference type="GO" id="GO:0016757">
    <property type="term" value="F:glycosyltransferase activity"/>
    <property type="evidence" value="ECO:0007669"/>
    <property type="project" value="UniProtKB-KW"/>
</dbReference>
<name>A0ABW5HWZ2_9PSEU</name>
<comment type="cofactor">
    <cofactor evidence="1">
        <name>Mn(2+)</name>
        <dbReference type="ChEBI" id="CHEBI:29035"/>
    </cofactor>
</comment>
<keyword evidence="13" id="KW-1185">Reference proteome</keyword>
<dbReference type="InterPro" id="IPR001173">
    <property type="entry name" value="Glyco_trans_2-like"/>
</dbReference>
<proteinExistence type="inferred from homology"/>
<dbReference type="Pfam" id="PF00535">
    <property type="entry name" value="Glycos_transf_2"/>
    <property type="match status" value="1"/>
</dbReference>
<evidence type="ECO:0000256" key="9">
    <source>
        <dbReference type="ARBA" id="ARBA00048689"/>
    </source>
</evidence>
<evidence type="ECO:0000256" key="1">
    <source>
        <dbReference type="ARBA" id="ARBA00001936"/>
    </source>
</evidence>
<evidence type="ECO:0000313" key="12">
    <source>
        <dbReference type="EMBL" id="MFD2481544.1"/>
    </source>
</evidence>
<comment type="cofactor">
    <cofactor evidence="2">
        <name>Mg(2+)</name>
        <dbReference type="ChEBI" id="CHEBI:18420"/>
    </cofactor>
</comment>
<dbReference type="SUPFAM" id="SSF53448">
    <property type="entry name" value="Nucleotide-diphospho-sugar transferases"/>
    <property type="match status" value="1"/>
</dbReference>
<dbReference type="Gene3D" id="3.90.550.10">
    <property type="entry name" value="Spore Coat Polysaccharide Biosynthesis Protein SpsA, Chain A"/>
    <property type="match status" value="1"/>
</dbReference>
<comment type="caution">
    <text evidence="12">The sequence shown here is derived from an EMBL/GenBank/DDBJ whole genome shotgun (WGS) entry which is preliminary data.</text>
</comment>
<evidence type="ECO:0000256" key="7">
    <source>
        <dbReference type="ARBA" id="ARBA00039022"/>
    </source>
</evidence>
<comment type="catalytic activity">
    <reaction evidence="10">
        <text>an NDP-alpha-D-glucose + (2R)-3-phosphoglycerate = (2R)-2-O-(alpha-D-glucopyranosyl)-3-phospho-glycerate + a ribonucleoside 5'-diphosphate + H(+)</text>
        <dbReference type="Rhea" id="RHEA:47244"/>
        <dbReference type="ChEBI" id="CHEBI:15378"/>
        <dbReference type="ChEBI" id="CHEBI:57930"/>
        <dbReference type="ChEBI" id="CHEBI:58272"/>
        <dbReference type="ChEBI" id="CHEBI:62600"/>
        <dbReference type="ChEBI" id="CHEBI:76533"/>
        <dbReference type="EC" id="2.4.1.266"/>
    </reaction>
    <physiologicalReaction direction="left-to-right" evidence="10">
        <dbReference type="Rhea" id="RHEA:47245"/>
    </physiologicalReaction>
</comment>
<evidence type="ECO:0000256" key="10">
    <source>
        <dbReference type="ARBA" id="ARBA00048997"/>
    </source>
</evidence>
<dbReference type="PANTHER" id="PTHR48090">
    <property type="entry name" value="UNDECAPRENYL-PHOSPHATE 4-DEOXY-4-FORMAMIDO-L-ARABINOSE TRANSFERASE-RELATED"/>
    <property type="match status" value="1"/>
</dbReference>
<evidence type="ECO:0000256" key="8">
    <source>
        <dbReference type="ARBA" id="ARBA00040894"/>
    </source>
</evidence>
<dbReference type="Proteomes" id="UP001597542">
    <property type="component" value="Unassembled WGS sequence"/>
</dbReference>
<dbReference type="PANTHER" id="PTHR48090:SF10">
    <property type="entry name" value="GLUCOSYL-3-PHOSPHOGLYCERATE SYNTHASE"/>
    <property type="match status" value="1"/>
</dbReference>
<evidence type="ECO:0000256" key="3">
    <source>
        <dbReference type="ARBA" id="ARBA00006739"/>
    </source>
</evidence>
<evidence type="ECO:0000256" key="6">
    <source>
        <dbReference type="ARBA" id="ARBA00022842"/>
    </source>
</evidence>
<reference evidence="13" key="1">
    <citation type="journal article" date="2019" name="Int. J. Syst. Evol. Microbiol.">
        <title>The Global Catalogue of Microorganisms (GCM) 10K type strain sequencing project: providing services to taxonomists for standard genome sequencing and annotation.</title>
        <authorList>
            <consortium name="The Broad Institute Genomics Platform"/>
            <consortium name="The Broad Institute Genome Sequencing Center for Infectious Disease"/>
            <person name="Wu L."/>
            <person name="Ma J."/>
        </authorList>
    </citation>
    <scope>NUCLEOTIDE SEQUENCE [LARGE SCALE GENOMIC DNA]</scope>
    <source>
        <strain evidence="13">CGMCC 4.7638</strain>
    </source>
</reference>
<dbReference type="RefSeq" id="WP_344273525.1">
    <property type="nucleotide sequence ID" value="NZ_BAAAHV010000011.1"/>
</dbReference>
<dbReference type="EMBL" id="JBHUKQ010000010">
    <property type="protein sequence ID" value="MFD2481544.1"/>
    <property type="molecule type" value="Genomic_DNA"/>
</dbReference>
<comment type="catalytic activity">
    <reaction evidence="9">
        <text>(2R)-3-phosphoglycerate + UDP-alpha-D-glucose = (2R)-2-O-(alpha-D-glucopyranosyl)-3-phospho-glycerate + UDP + H(+)</text>
        <dbReference type="Rhea" id="RHEA:31319"/>
        <dbReference type="ChEBI" id="CHEBI:15378"/>
        <dbReference type="ChEBI" id="CHEBI:58223"/>
        <dbReference type="ChEBI" id="CHEBI:58272"/>
        <dbReference type="ChEBI" id="CHEBI:58885"/>
        <dbReference type="ChEBI" id="CHEBI:62600"/>
        <dbReference type="EC" id="2.4.1.266"/>
    </reaction>
    <physiologicalReaction direction="left-to-right" evidence="9">
        <dbReference type="Rhea" id="RHEA:31320"/>
    </physiologicalReaction>
</comment>
<evidence type="ECO:0000313" key="13">
    <source>
        <dbReference type="Proteomes" id="UP001597542"/>
    </source>
</evidence>
<dbReference type="InterPro" id="IPR029044">
    <property type="entry name" value="Nucleotide-diphossugar_trans"/>
</dbReference>
<feature type="domain" description="Glycosyltransferase 2-like" evidence="11">
    <location>
        <begin position="24"/>
        <end position="139"/>
    </location>
</feature>
<evidence type="ECO:0000256" key="2">
    <source>
        <dbReference type="ARBA" id="ARBA00001946"/>
    </source>
</evidence>
<keyword evidence="5 12" id="KW-0808">Transferase</keyword>
<keyword evidence="6" id="KW-0460">Magnesium</keyword>
<accession>A0ABW5HWZ2</accession>
<dbReference type="InterPro" id="IPR050256">
    <property type="entry name" value="Glycosyltransferase_2"/>
</dbReference>
<protein>
    <recommendedName>
        <fullName evidence="8">Glucosyl-3-phosphoglycerate synthase</fullName>
        <ecNumber evidence="7">2.4.1.266</ecNumber>
    </recommendedName>
</protein>
<evidence type="ECO:0000259" key="11">
    <source>
        <dbReference type="Pfam" id="PF00535"/>
    </source>
</evidence>
<evidence type="ECO:0000256" key="5">
    <source>
        <dbReference type="ARBA" id="ARBA00022679"/>
    </source>
</evidence>
<sequence>MEYWQVIMDMPRSRTLVTESATLSVVLPAHNEESSIAAAVTAARQGISALGVEGEVIVSASGCTDRTAQVAKDSGASVVIAEKGKGEAIVQGVNSAAGDIVCLMDADLEYYGETPLVALLVDPIVHGIADATISNLYWRPIYPDQWLNGFFAPLAGLFLPEILPKVGSTPWSGQRAARSDLWPKVLPAGFTSDLAITLHWNEHASRLRSVLADDWFNPIRPKPELLAQDFRLLVEHAIGRGRIPVGLKPNLEAWFSRIEAIIDGYDESDPDPMAYEKNLLETSVRELRLQVAGAMQ</sequence>
<organism evidence="12 13">
    <name type="scientific">Amycolatopsis albidoflavus</name>
    <dbReference type="NCBI Taxonomy" id="102226"/>
    <lineage>
        <taxon>Bacteria</taxon>
        <taxon>Bacillati</taxon>
        <taxon>Actinomycetota</taxon>
        <taxon>Actinomycetes</taxon>
        <taxon>Pseudonocardiales</taxon>
        <taxon>Pseudonocardiaceae</taxon>
        <taxon>Amycolatopsis</taxon>
    </lineage>
</organism>
<dbReference type="EC" id="2.4.1.266" evidence="7"/>
<gene>
    <name evidence="12" type="ORF">ACFSUT_14775</name>
</gene>
<evidence type="ECO:0000256" key="4">
    <source>
        <dbReference type="ARBA" id="ARBA00022676"/>
    </source>
</evidence>
<comment type="similarity">
    <text evidence="3">Belongs to the glycosyltransferase 2 family.</text>
</comment>